<dbReference type="UniPathway" id="UPA00299"/>
<proteinExistence type="inferred from homology"/>
<keyword evidence="6" id="KW-1185">Reference proteome</keyword>
<evidence type="ECO:0000313" key="5">
    <source>
        <dbReference type="EMBL" id="SDM60968.1"/>
    </source>
</evidence>
<dbReference type="InterPro" id="IPR006379">
    <property type="entry name" value="HAD-SF_hydro_IIB"/>
</dbReference>
<dbReference type="AlphaFoldDB" id="A0A1G9UM44"/>
<dbReference type="Pfam" id="PF02358">
    <property type="entry name" value="Trehalose_PPase"/>
    <property type="match status" value="1"/>
</dbReference>
<evidence type="ECO:0000256" key="3">
    <source>
        <dbReference type="ARBA" id="ARBA00022801"/>
    </source>
</evidence>
<evidence type="ECO:0000256" key="2">
    <source>
        <dbReference type="ARBA" id="ARBA00008770"/>
    </source>
</evidence>
<dbReference type="EC" id="3.1.3.12" evidence="4"/>
<dbReference type="OrthoDB" id="9797743at2"/>
<dbReference type="SUPFAM" id="SSF56784">
    <property type="entry name" value="HAD-like"/>
    <property type="match status" value="1"/>
</dbReference>
<dbReference type="RefSeq" id="WP_089688345.1">
    <property type="nucleotide sequence ID" value="NZ_FNFO01000017.1"/>
</dbReference>
<dbReference type="InterPro" id="IPR023214">
    <property type="entry name" value="HAD_sf"/>
</dbReference>
<dbReference type="GO" id="GO:0046872">
    <property type="term" value="F:metal ion binding"/>
    <property type="evidence" value="ECO:0007669"/>
    <property type="project" value="UniProtKB-KW"/>
</dbReference>
<comment type="cofactor">
    <cofactor evidence="4">
        <name>Mg(2+)</name>
        <dbReference type="ChEBI" id="CHEBI:18420"/>
    </cofactor>
</comment>
<keyword evidence="4" id="KW-0460">Magnesium</keyword>
<dbReference type="STRING" id="1075417.SAMN05421823_11711"/>
<dbReference type="NCBIfam" id="TIGR01484">
    <property type="entry name" value="HAD-SF-IIB"/>
    <property type="match status" value="1"/>
</dbReference>
<gene>
    <name evidence="5" type="ORF">SAMN05421823_11711</name>
</gene>
<evidence type="ECO:0000313" key="6">
    <source>
        <dbReference type="Proteomes" id="UP000198510"/>
    </source>
</evidence>
<name>A0A1G9UM44_9BACT</name>
<dbReference type="GO" id="GO:0004805">
    <property type="term" value="F:trehalose-phosphatase activity"/>
    <property type="evidence" value="ECO:0007669"/>
    <property type="project" value="UniProtKB-EC"/>
</dbReference>
<keyword evidence="3 4" id="KW-0378">Hydrolase</keyword>
<dbReference type="GO" id="GO:0005992">
    <property type="term" value="P:trehalose biosynthetic process"/>
    <property type="evidence" value="ECO:0007669"/>
    <property type="project" value="UniProtKB-UniPathway"/>
</dbReference>
<dbReference type="PANTHER" id="PTHR43768:SF3">
    <property type="entry name" value="TREHALOSE 6-PHOSPHATE PHOSPHATASE"/>
    <property type="match status" value="1"/>
</dbReference>
<comment type="catalytic activity">
    <reaction evidence="4">
        <text>alpha,alpha-trehalose 6-phosphate + H2O = alpha,alpha-trehalose + phosphate</text>
        <dbReference type="Rhea" id="RHEA:23420"/>
        <dbReference type="ChEBI" id="CHEBI:15377"/>
        <dbReference type="ChEBI" id="CHEBI:16551"/>
        <dbReference type="ChEBI" id="CHEBI:43474"/>
        <dbReference type="ChEBI" id="CHEBI:58429"/>
        <dbReference type="EC" id="3.1.3.12"/>
    </reaction>
</comment>
<comment type="pathway">
    <text evidence="1 4">Glycan biosynthesis; trehalose biosynthesis.</text>
</comment>
<dbReference type="EMBL" id="FNFO01000017">
    <property type="protein sequence ID" value="SDM60968.1"/>
    <property type="molecule type" value="Genomic_DNA"/>
</dbReference>
<accession>A0A1G9UM44</accession>
<protein>
    <recommendedName>
        <fullName evidence="4">Trehalose 6-phosphate phosphatase</fullName>
        <ecNumber evidence="4">3.1.3.12</ecNumber>
    </recommendedName>
</protein>
<dbReference type="InterPro" id="IPR003337">
    <property type="entry name" value="Trehalose_PPase"/>
</dbReference>
<keyword evidence="4" id="KW-0479">Metal-binding</keyword>
<dbReference type="InterPro" id="IPR044651">
    <property type="entry name" value="OTSB-like"/>
</dbReference>
<dbReference type="Gene3D" id="3.30.70.1020">
    <property type="entry name" value="Trehalose-6-phosphate phosphatase related protein, domain 2"/>
    <property type="match status" value="1"/>
</dbReference>
<dbReference type="CDD" id="cd01627">
    <property type="entry name" value="HAD_TPP"/>
    <property type="match status" value="1"/>
</dbReference>
<dbReference type="Proteomes" id="UP000198510">
    <property type="component" value="Unassembled WGS sequence"/>
</dbReference>
<dbReference type="NCBIfam" id="TIGR00685">
    <property type="entry name" value="T6PP"/>
    <property type="match status" value="1"/>
</dbReference>
<organism evidence="5 6">
    <name type="scientific">Catalinimonas alkaloidigena</name>
    <dbReference type="NCBI Taxonomy" id="1075417"/>
    <lineage>
        <taxon>Bacteria</taxon>
        <taxon>Pseudomonadati</taxon>
        <taxon>Bacteroidota</taxon>
        <taxon>Cytophagia</taxon>
        <taxon>Cytophagales</taxon>
        <taxon>Catalimonadaceae</taxon>
        <taxon>Catalinimonas</taxon>
    </lineage>
</organism>
<dbReference type="Gene3D" id="3.40.50.1000">
    <property type="entry name" value="HAD superfamily/HAD-like"/>
    <property type="match status" value="1"/>
</dbReference>
<reference evidence="5 6" key="1">
    <citation type="submission" date="2016-10" db="EMBL/GenBank/DDBJ databases">
        <authorList>
            <person name="de Groot N.N."/>
        </authorList>
    </citation>
    <scope>NUCLEOTIDE SEQUENCE [LARGE SCALE GENOMIC DNA]</scope>
    <source>
        <strain evidence="5 6">DSM 25186</strain>
    </source>
</reference>
<comment type="similarity">
    <text evidence="2 4">Belongs to the trehalose phosphatase family.</text>
</comment>
<sequence>MPQLPSALDHFDEIKAQFGNRQIALFLDYDGTLTPIVPDPEKALLSETMRRLLDRIASQRMLIIVSGRDRANVADKVDLPELIYVGSHGFDIKGPELEEQHHAGIDALPALDAAEQELRDALADVPGAQVERKKYAIAVHYRQVAPEQQERVKQEAEQAAQRHETLKPAGGKGIVELKPNYDWHKGKSIRWLVDTLELSPEEMLPVYLGDDLTDEDAFREMRDWGITVLVGDHGHETAAQYGLHDVDEVGRFLQLVLEEVEQTATSHS</sequence>
<comment type="function">
    <text evidence="4">Removes the phosphate from trehalose 6-phosphate to produce free trehalose.</text>
</comment>
<evidence type="ECO:0000256" key="1">
    <source>
        <dbReference type="ARBA" id="ARBA00005199"/>
    </source>
</evidence>
<dbReference type="PANTHER" id="PTHR43768">
    <property type="entry name" value="TREHALOSE 6-PHOSPHATE PHOSPHATASE"/>
    <property type="match status" value="1"/>
</dbReference>
<evidence type="ECO:0000256" key="4">
    <source>
        <dbReference type="RuleBase" id="RU361117"/>
    </source>
</evidence>
<dbReference type="InterPro" id="IPR036412">
    <property type="entry name" value="HAD-like_sf"/>
</dbReference>